<evidence type="ECO:0000256" key="1">
    <source>
        <dbReference type="SAM" id="MobiDB-lite"/>
    </source>
</evidence>
<feature type="compositionally biased region" description="Low complexity" evidence="1">
    <location>
        <begin position="162"/>
        <end position="181"/>
    </location>
</feature>
<evidence type="ECO:0000313" key="5">
    <source>
        <dbReference type="Proteomes" id="UP000008181"/>
    </source>
</evidence>
<protein>
    <recommendedName>
        <fullName evidence="3">SigF-like NTF2-like domain-containing protein</fullName>
    </recommendedName>
</protein>
<feature type="transmembrane region" description="Helical" evidence="2">
    <location>
        <begin position="218"/>
        <end position="238"/>
    </location>
</feature>
<feature type="region of interest" description="Disordered" evidence="1">
    <location>
        <begin position="127"/>
        <end position="148"/>
    </location>
</feature>
<dbReference type="Proteomes" id="UP000008181">
    <property type="component" value="Chromosome 2"/>
</dbReference>
<feature type="region of interest" description="Disordered" evidence="1">
    <location>
        <begin position="161"/>
        <end position="186"/>
    </location>
</feature>
<name>G2R3Z2_THETT</name>
<dbReference type="STRING" id="578455.G2R3Z2"/>
<dbReference type="EMBL" id="CP003010">
    <property type="protein sequence ID" value="AEO66844.1"/>
    <property type="molecule type" value="Genomic_DNA"/>
</dbReference>
<gene>
    <name evidence="4" type="ORF">THITE_2144331</name>
</gene>
<dbReference type="AlphaFoldDB" id="G2R3Z2"/>
<keyword evidence="2" id="KW-0472">Membrane</keyword>
<keyword evidence="2" id="KW-1133">Transmembrane helix</keyword>
<dbReference type="PANTHER" id="PTHR35393:SF1">
    <property type="entry name" value="SNOAL-LIKE DOMAIN-CONTAINING PROTEIN"/>
    <property type="match status" value="1"/>
</dbReference>
<dbReference type="HOGENOM" id="CLU_079426_0_0_1"/>
<dbReference type="RefSeq" id="XP_003653180.1">
    <property type="nucleotide sequence ID" value="XM_003653132.1"/>
</dbReference>
<dbReference type="KEGG" id="ttt:THITE_2144331"/>
<keyword evidence="2" id="KW-0812">Transmembrane</keyword>
<dbReference type="Pfam" id="PF24840">
    <property type="entry name" value="NTF2_SigF"/>
    <property type="match status" value="1"/>
</dbReference>
<dbReference type="GeneID" id="11517942"/>
<reference evidence="4 5" key="1">
    <citation type="journal article" date="2011" name="Nat. Biotechnol.">
        <title>Comparative genomic analysis of the thermophilic biomass-degrading fungi Myceliophthora thermophila and Thielavia terrestris.</title>
        <authorList>
            <person name="Berka R.M."/>
            <person name="Grigoriev I.V."/>
            <person name="Otillar R."/>
            <person name="Salamov A."/>
            <person name="Grimwood J."/>
            <person name="Reid I."/>
            <person name="Ishmael N."/>
            <person name="John T."/>
            <person name="Darmond C."/>
            <person name="Moisan M.-C."/>
            <person name="Henrissat B."/>
            <person name="Coutinho P.M."/>
            <person name="Lombard V."/>
            <person name="Natvig D.O."/>
            <person name="Lindquist E."/>
            <person name="Schmutz J."/>
            <person name="Lucas S."/>
            <person name="Harris P."/>
            <person name="Powlowski J."/>
            <person name="Bellemare A."/>
            <person name="Taylor D."/>
            <person name="Butler G."/>
            <person name="de Vries R.P."/>
            <person name="Allijn I.E."/>
            <person name="van den Brink J."/>
            <person name="Ushinsky S."/>
            <person name="Storms R."/>
            <person name="Powell A.J."/>
            <person name="Paulsen I.T."/>
            <person name="Elbourne L.D.H."/>
            <person name="Baker S.E."/>
            <person name="Magnuson J."/>
            <person name="LaBoissiere S."/>
            <person name="Clutterbuck A.J."/>
            <person name="Martinez D."/>
            <person name="Wogulis M."/>
            <person name="de Leon A.L."/>
            <person name="Rey M.W."/>
            <person name="Tsang A."/>
        </authorList>
    </citation>
    <scope>NUCLEOTIDE SEQUENCE [LARGE SCALE GENOMIC DNA]</scope>
    <source>
        <strain evidence="5">ATCC 38088 / NRRL 8126</strain>
    </source>
</reference>
<dbReference type="InterPro" id="IPR057514">
    <property type="entry name" value="NTF2_SigF"/>
</dbReference>
<accession>G2R3Z2</accession>
<organism evidence="4 5">
    <name type="scientific">Thermothielavioides terrestris (strain ATCC 38088 / NRRL 8126)</name>
    <name type="common">Thielavia terrestris</name>
    <dbReference type="NCBI Taxonomy" id="578455"/>
    <lineage>
        <taxon>Eukaryota</taxon>
        <taxon>Fungi</taxon>
        <taxon>Dikarya</taxon>
        <taxon>Ascomycota</taxon>
        <taxon>Pezizomycotina</taxon>
        <taxon>Sordariomycetes</taxon>
        <taxon>Sordariomycetidae</taxon>
        <taxon>Sordariales</taxon>
        <taxon>Chaetomiaceae</taxon>
        <taxon>Thermothielavioides</taxon>
        <taxon>Thermothielavioides terrestris</taxon>
    </lineage>
</organism>
<proteinExistence type="predicted"/>
<sequence>MENPARELESIVCTLTQGTPEEQHDTIYRYFAPGATFEHPFCRVPSFKKLRVPGVGELDSRVLIAAIYRWYKILSPRISLKIESCVVDERTNIAYVKVFQIFSIWFVPFHRAPVRLVSVLHLAPGPAPSSEETITPPPPYDAAQEKRQAVQEGTKPSYAAVTTGQAAPASTSTTSSQQQQQGGEGPKRYYIQKQEDLYQVTEFVKFVALRPGAAVVGFWQLIATLMCLVGAVLLSPLVRAPWQAVRAPWPAAGAVKEKAMKAKTT</sequence>
<keyword evidence="5" id="KW-1185">Reference proteome</keyword>
<dbReference type="eggNOG" id="ENOG502S534">
    <property type="taxonomic scope" value="Eukaryota"/>
</dbReference>
<evidence type="ECO:0000259" key="3">
    <source>
        <dbReference type="Pfam" id="PF24840"/>
    </source>
</evidence>
<evidence type="ECO:0000313" key="4">
    <source>
        <dbReference type="EMBL" id="AEO66844.1"/>
    </source>
</evidence>
<feature type="domain" description="SigF-like NTF2-like" evidence="3">
    <location>
        <begin position="1"/>
        <end position="123"/>
    </location>
</feature>
<dbReference type="OrthoDB" id="2344312at2759"/>
<dbReference type="PANTHER" id="PTHR35393">
    <property type="entry name" value="CHROMOSOME 1, WHOLE GENOME SHOTGUN SEQUENCE"/>
    <property type="match status" value="1"/>
</dbReference>
<evidence type="ECO:0000256" key="2">
    <source>
        <dbReference type="SAM" id="Phobius"/>
    </source>
</evidence>